<protein>
    <submittedName>
        <fullName evidence="1">Uncharacterized protein</fullName>
    </submittedName>
</protein>
<organism evidence="1 2">
    <name type="scientific">Zopfia rhizophila CBS 207.26</name>
    <dbReference type="NCBI Taxonomy" id="1314779"/>
    <lineage>
        <taxon>Eukaryota</taxon>
        <taxon>Fungi</taxon>
        <taxon>Dikarya</taxon>
        <taxon>Ascomycota</taxon>
        <taxon>Pezizomycotina</taxon>
        <taxon>Dothideomycetes</taxon>
        <taxon>Dothideomycetes incertae sedis</taxon>
        <taxon>Zopfiaceae</taxon>
        <taxon>Zopfia</taxon>
    </lineage>
</organism>
<dbReference type="Proteomes" id="UP000800200">
    <property type="component" value="Unassembled WGS sequence"/>
</dbReference>
<keyword evidence="2" id="KW-1185">Reference proteome</keyword>
<reference evidence="1" key="1">
    <citation type="journal article" date="2020" name="Stud. Mycol.">
        <title>101 Dothideomycetes genomes: a test case for predicting lifestyles and emergence of pathogens.</title>
        <authorList>
            <person name="Haridas S."/>
            <person name="Albert R."/>
            <person name="Binder M."/>
            <person name="Bloem J."/>
            <person name="Labutti K."/>
            <person name="Salamov A."/>
            <person name="Andreopoulos B."/>
            <person name="Baker S."/>
            <person name="Barry K."/>
            <person name="Bills G."/>
            <person name="Bluhm B."/>
            <person name="Cannon C."/>
            <person name="Castanera R."/>
            <person name="Culley D."/>
            <person name="Daum C."/>
            <person name="Ezra D."/>
            <person name="Gonzalez J."/>
            <person name="Henrissat B."/>
            <person name="Kuo A."/>
            <person name="Liang C."/>
            <person name="Lipzen A."/>
            <person name="Lutzoni F."/>
            <person name="Magnuson J."/>
            <person name="Mondo S."/>
            <person name="Nolan M."/>
            <person name="Ohm R."/>
            <person name="Pangilinan J."/>
            <person name="Park H.-J."/>
            <person name="Ramirez L."/>
            <person name="Alfaro M."/>
            <person name="Sun H."/>
            <person name="Tritt A."/>
            <person name="Yoshinaga Y."/>
            <person name="Zwiers L.-H."/>
            <person name="Turgeon B."/>
            <person name="Goodwin S."/>
            <person name="Spatafora J."/>
            <person name="Crous P."/>
            <person name="Grigoriev I."/>
        </authorList>
    </citation>
    <scope>NUCLEOTIDE SEQUENCE</scope>
    <source>
        <strain evidence="1">CBS 207.26</strain>
    </source>
</reference>
<name>A0A6A6EKJ9_9PEZI</name>
<dbReference type="EMBL" id="ML994615">
    <property type="protein sequence ID" value="KAF2192144.1"/>
    <property type="molecule type" value="Genomic_DNA"/>
</dbReference>
<accession>A0A6A6EKJ9</accession>
<gene>
    <name evidence="1" type="ORF">K469DRAFT_306393</name>
</gene>
<proteinExistence type="predicted"/>
<dbReference type="AlphaFoldDB" id="A0A6A6EKJ9"/>
<evidence type="ECO:0000313" key="2">
    <source>
        <dbReference type="Proteomes" id="UP000800200"/>
    </source>
</evidence>
<sequence>MTLGVLEVPHFSLVQEHLYAARTFHVCPIVLNATVVFQQPWNCKVKAPICDIALACLFVCRTFPACPGSVDNLFIFPQKPATPPPASFLYIFPASDPHWSVQGPASWELKVSAFKWRGKYYVFYNNWAYNLHLSSISFCLAFWPYRVPPLSRCLCHIAEYSWAIFRCVHPRP</sequence>
<evidence type="ECO:0000313" key="1">
    <source>
        <dbReference type="EMBL" id="KAF2192144.1"/>
    </source>
</evidence>